<dbReference type="Proteomes" id="UP001341840">
    <property type="component" value="Unassembled WGS sequence"/>
</dbReference>
<evidence type="ECO:0000256" key="1">
    <source>
        <dbReference type="SAM" id="SignalP"/>
    </source>
</evidence>
<protein>
    <submittedName>
        <fullName evidence="2">Uncharacterized protein</fullName>
    </submittedName>
</protein>
<dbReference type="EMBL" id="JASCZI010121182">
    <property type="protein sequence ID" value="MED6160363.1"/>
    <property type="molecule type" value="Genomic_DNA"/>
</dbReference>
<sequence length="52" mass="6129">MMMFLFATQLHFLKAMEWVDRVKEARDSTEACITDEYHNTTEAGDEHKYACL</sequence>
<keyword evidence="1" id="KW-0732">Signal</keyword>
<gene>
    <name evidence="2" type="ORF">PIB30_050818</name>
</gene>
<evidence type="ECO:0000313" key="3">
    <source>
        <dbReference type="Proteomes" id="UP001341840"/>
    </source>
</evidence>
<accession>A0ABU6UKK1</accession>
<feature type="chain" id="PRO_5045648076" evidence="1">
    <location>
        <begin position="16"/>
        <end position="52"/>
    </location>
</feature>
<name>A0ABU6UKK1_9FABA</name>
<organism evidence="2 3">
    <name type="scientific">Stylosanthes scabra</name>
    <dbReference type="NCBI Taxonomy" id="79078"/>
    <lineage>
        <taxon>Eukaryota</taxon>
        <taxon>Viridiplantae</taxon>
        <taxon>Streptophyta</taxon>
        <taxon>Embryophyta</taxon>
        <taxon>Tracheophyta</taxon>
        <taxon>Spermatophyta</taxon>
        <taxon>Magnoliopsida</taxon>
        <taxon>eudicotyledons</taxon>
        <taxon>Gunneridae</taxon>
        <taxon>Pentapetalae</taxon>
        <taxon>rosids</taxon>
        <taxon>fabids</taxon>
        <taxon>Fabales</taxon>
        <taxon>Fabaceae</taxon>
        <taxon>Papilionoideae</taxon>
        <taxon>50 kb inversion clade</taxon>
        <taxon>dalbergioids sensu lato</taxon>
        <taxon>Dalbergieae</taxon>
        <taxon>Pterocarpus clade</taxon>
        <taxon>Stylosanthes</taxon>
    </lineage>
</organism>
<reference evidence="2 3" key="1">
    <citation type="journal article" date="2023" name="Plants (Basel)">
        <title>Bridging the Gap: Combining Genomics and Transcriptomics Approaches to Understand Stylosanthes scabra, an Orphan Legume from the Brazilian Caatinga.</title>
        <authorList>
            <person name="Ferreira-Neto J.R.C."/>
            <person name="da Silva M.D."/>
            <person name="Binneck E."/>
            <person name="de Melo N.F."/>
            <person name="da Silva R.H."/>
            <person name="de Melo A.L.T.M."/>
            <person name="Pandolfi V."/>
            <person name="Bustamante F.O."/>
            <person name="Brasileiro-Vidal A.C."/>
            <person name="Benko-Iseppon A.M."/>
        </authorList>
    </citation>
    <scope>NUCLEOTIDE SEQUENCE [LARGE SCALE GENOMIC DNA]</scope>
    <source>
        <tissue evidence="2">Leaves</tissue>
    </source>
</reference>
<keyword evidence="3" id="KW-1185">Reference proteome</keyword>
<comment type="caution">
    <text evidence="2">The sequence shown here is derived from an EMBL/GenBank/DDBJ whole genome shotgun (WGS) entry which is preliminary data.</text>
</comment>
<proteinExistence type="predicted"/>
<feature type="signal peptide" evidence="1">
    <location>
        <begin position="1"/>
        <end position="15"/>
    </location>
</feature>
<evidence type="ECO:0000313" key="2">
    <source>
        <dbReference type="EMBL" id="MED6160363.1"/>
    </source>
</evidence>